<evidence type="ECO:0000313" key="19">
    <source>
        <dbReference type="Proteomes" id="UP000284706"/>
    </source>
</evidence>
<evidence type="ECO:0000256" key="15">
    <source>
        <dbReference type="ARBA" id="ARBA00052219"/>
    </source>
</evidence>
<dbReference type="InterPro" id="IPR045169">
    <property type="entry name" value="NO2/SO3_Rdtase_4Fe4S_prot"/>
</dbReference>
<dbReference type="Gene3D" id="3.30.413.10">
    <property type="entry name" value="Sulfite Reductase Hemoprotein, domain 1"/>
    <property type="match status" value="2"/>
</dbReference>
<keyword evidence="11" id="KW-0560">Oxidoreductase</keyword>
<keyword evidence="19" id="KW-1185">Reference proteome</keyword>
<dbReference type="GO" id="GO:0019344">
    <property type="term" value="P:cysteine biosynthetic process"/>
    <property type="evidence" value="ECO:0007669"/>
    <property type="project" value="UniProtKB-KW"/>
</dbReference>
<dbReference type="STRING" id="231916.A0A409YTU5"/>
<dbReference type="InterPro" id="IPR008254">
    <property type="entry name" value="Flavodoxin/NO_synth"/>
</dbReference>
<dbReference type="Pfam" id="PF03460">
    <property type="entry name" value="NIR_SIR_ferr"/>
    <property type="match status" value="2"/>
</dbReference>
<evidence type="ECO:0000256" key="2">
    <source>
        <dbReference type="ARBA" id="ARBA00001966"/>
    </source>
</evidence>
<evidence type="ECO:0000256" key="10">
    <source>
        <dbReference type="ARBA" id="ARBA00022857"/>
    </source>
</evidence>
<dbReference type="PANTHER" id="PTHR11493:SF47">
    <property type="entry name" value="SULFITE REDUCTASE [NADPH] SUBUNIT BETA"/>
    <property type="match status" value="1"/>
</dbReference>
<dbReference type="Gene3D" id="3.40.50.360">
    <property type="match status" value="1"/>
</dbReference>
<evidence type="ECO:0000256" key="1">
    <source>
        <dbReference type="ARBA" id="ARBA00001929"/>
    </source>
</evidence>
<dbReference type="InterPro" id="IPR036136">
    <property type="entry name" value="Nit/Sulf_reduc_fer-like_dom_sf"/>
</dbReference>
<evidence type="ECO:0000256" key="4">
    <source>
        <dbReference type="ARBA" id="ARBA00010429"/>
    </source>
</evidence>
<dbReference type="NCBIfam" id="TIGR02041">
    <property type="entry name" value="CysI"/>
    <property type="match status" value="1"/>
</dbReference>
<keyword evidence="8" id="KW-0349">Heme</keyword>
<evidence type="ECO:0000256" key="14">
    <source>
        <dbReference type="ARBA" id="ARBA00023192"/>
    </source>
</evidence>
<dbReference type="EMBL" id="NHYE01000330">
    <property type="protein sequence ID" value="PPR06378.1"/>
    <property type="molecule type" value="Genomic_DNA"/>
</dbReference>
<comment type="caution">
    <text evidence="18">The sequence shown here is derived from an EMBL/GenBank/DDBJ whole genome shotgun (WGS) entry which is preliminary data.</text>
</comment>
<dbReference type="GO" id="GO:0050311">
    <property type="term" value="F:sulfite reductase (ferredoxin) activity"/>
    <property type="evidence" value="ECO:0007669"/>
    <property type="project" value="TreeGrafter"/>
</dbReference>
<comment type="pathway">
    <text evidence="3">Sulfur metabolism; hydrogen sulfide biosynthesis; hydrogen sulfide from sulfite (NADPH route): step 1/1.</text>
</comment>
<dbReference type="FunFam" id="3.40.50.360:FF:000016">
    <property type="entry name" value="Sulfite reductase subunit beta"/>
    <property type="match status" value="1"/>
</dbReference>
<keyword evidence="10" id="KW-0521">NADP</keyword>
<evidence type="ECO:0000259" key="17">
    <source>
        <dbReference type="PROSITE" id="PS50902"/>
    </source>
</evidence>
<keyword evidence="7" id="KW-0028">Amino-acid biosynthesis</keyword>
<dbReference type="GO" id="GO:0051539">
    <property type="term" value="F:4 iron, 4 sulfur cluster binding"/>
    <property type="evidence" value="ECO:0007669"/>
    <property type="project" value="UniProtKB-KW"/>
</dbReference>
<evidence type="ECO:0000256" key="8">
    <source>
        <dbReference type="ARBA" id="ARBA00022617"/>
    </source>
</evidence>
<evidence type="ECO:0000256" key="6">
    <source>
        <dbReference type="ARBA" id="ARBA00022485"/>
    </source>
</evidence>
<comment type="cofactor">
    <cofactor evidence="1">
        <name>siroheme</name>
        <dbReference type="ChEBI" id="CHEBI:60052"/>
    </cofactor>
</comment>
<keyword evidence="6" id="KW-0004">4Fe-4S</keyword>
<dbReference type="InterPro" id="IPR011786">
    <property type="entry name" value="CysI"/>
</dbReference>
<dbReference type="InterPro" id="IPR001094">
    <property type="entry name" value="Flavdoxin-like"/>
</dbReference>
<evidence type="ECO:0000256" key="11">
    <source>
        <dbReference type="ARBA" id="ARBA00023002"/>
    </source>
</evidence>
<keyword evidence="13" id="KW-0411">Iron-sulfur</keyword>
<dbReference type="GO" id="GO:0000103">
    <property type="term" value="P:sulfate assimilation"/>
    <property type="evidence" value="ECO:0007669"/>
    <property type="project" value="UniProtKB-ARBA"/>
</dbReference>
<dbReference type="Gene3D" id="3.40.50.970">
    <property type="match status" value="2"/>
</dbReference>
<dbReference type="OrthoDB" id="1688044at2759"/>
<dbReference type="InterPro" id="IPR006066">
    <property type="entry name" value="NO2/SO3_Rdtase_FeS/sirohaem_BS"/>
</dbReference>
<dbReference type="HAMAP" id="MF_01540">
    <property type="entry name" value="CysI"/>
    <property type="match status" value="1"/>
</dbReference>
<dbReference type="Gene3D" id="3.40.50.920">
    <property type="match status" value="1"/>
</dbReference>
<dbReference type="SUPFAM" id="SSF56014">
    <property type="entry name" value="Nitrite and sulphite reductase 4Fe-4S domain-like"/>
    <property type="match status" value="2"/>
</dbReference>
<dbReference type="GO" id="GO:0046872">
    <property type="term" value="F:metal ion binding"/>
    <property type="evidence" value="ECO:0007669"/>
    <property type="project" value="UniProtKB-KW"/>
</dbReference>
<organism evidence="18 19">
    <name type="scientific">Gymnopilus dilepis</name>
    <dbReference type="NCBI Taxonomy" id="231916"/>
    <lineage>
        <taxon>Eukaryota</taxon>
        <taxon>Fungi</taxon>
        <taxon>Dikarya</taxon>
        <taxon>Basidiomycota</taxon>
        <taxon>Agaricomycotina</taxon>
        <taxon>Agaricomycetes</taxon>
        <taxon>Agaricomycetidae</taxon>
        <taxon>Agaricales</taxon>
        <taxon>Agaricineae</taxon>
        <taxon>Hymenogastraceae</taxon>
        <taxon>Gymnopilus</taxon>
    </lineage>
</organism>
<evidence type="ECO:0000313" key="18">
    <source>
        <dbReference type="EMBL" id="PPR06378.1"/>
    </source>
</evidence>
<dbReference type="InterPro" id="IPR045854">
    <property type="entry name" value="NO2/SO3_Rdtase_4Fe4S_sf"/>
</dbReference>
<keyword evidence="12" id="KW-0408">Iron</keyword>
<keyword evidence="14" id="KW-0198">Cysteine biosynthesis</keyword>
<feature type="domain" description="Flavodoxin-like" evidence="17">
    <location>
        <begin position="735"/>
        <end position="887"/>
    </location>
</feature>
<dbReference type="InterPro" id="IPR029039">
    <property type="entry name" value="Flavoprotein-like_sf"/>
</dbReference>
<proteinExistence type="inferred from homology"/>
<dbReference type="PRINTS" id="PR00369">
    <property type="entry name" value="FLAVODOXIN"/>
</dbReference>
<evidence type="ECO:0000256" key="12">
    <source>
        <dbReference type="ARBA" id="ARBA00023004"/>
    </source>
</evidence>
<dbReference type="InterPro" id="IPR029061">
    <property type="entry name" value="THDP-binding"/>
</dbReference>
<dbReference type="InParanoid" id="A0A409YTU5"/>
<feature type="region of interest" description="Disordered" evidence="16">
    <location>
        <begin position="176"/>
        <end position="238"/>
    </location>
</feature>
<feature type="compositionally biased region" description="Polar residues" evidence="16">
    <location>
        <begin position="201"/>
        <end position="226"/>
    </location>
</feature>
<dbReference type="NCBIfam" id="NF010029">
    <property type="entry name" value="PRK13504.1"/>
    <property type="match status" value="1"/>
</dbReference>
<reference evidence="18 19" key="1">
    <citation type="journal article" date="2018" name="Evol. Lett.">
        <title>Horizontal gene cluster transfer increased hallucinogenic mushroom diversity.</title>
        <authorList>
            <person name="Reynolds H.T."/>
            <person name="Vijayakumar V."/>
            <person name="Gluck-Thaler E."/>
            <person name="Korotkin H.B."/>
            <person name="Matheny P.B."/>
            <person name="Slot J.C."/>
        </authorList>
    </citation>
    <scope>NUCLEOTIDE SEQUENCE [LARGE SCALE GENOMIC DNA]</scope>
    <source>
        <strain evidence="18 19">SRW20</strain>
    </source>
</reference>
<dbReference type="PANTHER" id="PTHR11493">
    <property type="entry name" value="SULFITE REDUCTASE [NADPH] SUBUNIT BETA-RELATED"/>
    <property type="match status" value="1"/>
</dbReference>
<dbReference type="InterPro" id="IPR006067">
    <property type="entry name" value="NO2/SO3_Rdtase_4Fe4S_dom"/>
</dbReference>
<dbReference type="GO" id="GO:0050661">
    <property type="term" value="F:NADP binding"/>
    <property type="evidence" value="ECO:0007669"/>
    <property type="project" value="InterPro"/>
</dbReference>
<dbReference type="GO" id="GO:0020037">
    <property type="term" value="F:heme binding"/>
    <property type="evidence" value="ECO:0007669"/>
    <property type="project" value="InterPro"/>
</dbReference>
<sequence length="1481" mass="162492">MASKSAAVAAVARIAYLTADIVVDSLPQAPAVSEFASKYDFLGKASTHKARVISSPSGADPGSTLLRETSNLTSLTASASSQVVTRLVLHLGELSASPIVLHLAVQDDLSDVLLLRSAVPYFLLSTTAQQAHDNALLAARLARLEKKAVVHAFYSSSSAETPDEVPEEKIIPFLLSGKRPTSPRTPSASGHVTPPTGHVNGHSNGHTNGHANGHSNGHVNGHSNGHANGHANGHSIGPIDHPETLELYKAYESAALETLALVRRPLRPLTIRGSSEPHTVFITLGKEQIPSIDGVSIVSLSLANPLLHSRISNAIPLSANRVIVLEQVYKWHSKWTPLYLEVVTALQQRTAGEELLIQNGILGDTTHLHDFDVQQFIQKSTASLSSRLLLGPVPGAAPSESTPHVPKHETAYTKILAHLFGERLEIANSPHLVASQGEIATTPEYALGRVRGQLDTREELVRNVQEILQDSQISQELHSLLSKWILAKDDPVRSRSLGNDIIQNLESTPVEHPAANRILALREFFPARSRWIIGSDAWSYDLGASGLHHAIASGLNINILILDTLPYSSRNNVDPHRRKQDVGLYAMNHGDVFVASVAVFSSYAQVLQSLAEADRFEGPSVVLAYLPYQSEETSALDILKETKLAVDSGYWPLYRWDPSKEKAGREPFSLDSDAVKNDLKQFLDRQNHLSQLVRSTPQMAAELVSSLGETVKEARKKRAQESYNALLNSLDSPPLLVLYASDGGAAEKKAKRLANRAKARGLSTTIATLDSYTLDTLAQEEHVVFVTSTAGQGEPPQNGRTFFKALNAAVVTGDQPLTKVKYSVFGMGDSHYWPRPEDAHYYNKPGKDLDAKLEKLGAERIASLGLGDDQDADGSETGYKLWEPLVWKALGVDAIEVTEAEPEPITNEHIKAASGFLRGTIAEGLEDSSTGALAASDTQLTKFHGIYQQDDRDIREEREAQGVEPAYAFMIRVRMPGGVCSAKQWLQMDQIADEHGSGTFKITTRQTFQFHGVIKRHLKPAIQDINRVLLDTLAACGDVNRNVVCSSIPTMSKLHRQVYEFSKSVSEFLVPRTTAYHEIWLDKKLVAGEAVKDFEPLYGEFYLPRKFKIAVAVPPTNDVDVFANDLGFIAIVDDDGELQGFNVAIGGGMGVTHGNKKTYPRLGNIIGFCTPEQGKHVAEKVIIVQRDNGNRVDRKNARLKYTIDRMGLDVYKAEVEKLLGYQLEPARPFTFDRNIDDFGWHTGEDGKHHFTLFIENGRIQDEPGKDFKTGLREIAKVHKGSFRLTTNQHLLVSDVANEDLESIKELLRKYRLDNLDHSGLRLSSSACVAFPTCGLAMAESERYLPILINKVENICEENGLRNDSIVMRMTGCPNGCARPYVAEIAFVGKAPGNYAMLLGGGYYGQRLNKIYRESVTEPEILAILRPMIKRYALERREGERFGDWTIRAGYISATTEGRLWYEGAGGEGLHREGAPLVAAAA</sequence>
<dbReference type="PROSITE" id="PS00365">
    <property type="entry name" value="NIR_SIR"/>
    <property type="match status" value="1"/>
</dbReference>
<name>A0A409YTU5_9AGAR</name>
<dbReference type="GO" id="GO:0004783">
    <property type="term" value="F:sulfite reductase (NADPH) activity"/>
    <property type="evidence" value="ECO:0007669"/>
    <property type="project" value="UniProtKB-EC"/>
</dbReference>
<evidence type="ECO:0000256" key="13">
    <source>
        <dbReference type="ARBA" id="ARBA00023014"/>
    </source>
</evidence>
<comment type="cofactor">
    <cofactor evidence="2">
        <name>[4Fe-4S] cluster</name>
        <dbReference type="ChEBI" id="CHEBI:49883"/>
    </cofactor>
</comment>
<gene>
    <name evidence="18" type="ORF">CVT26_004639</name>
</gene>
<comment type="catalytic activity">
    <reaction evidence="15">
        <text>hydrogen sulfide + 3 NADP(+) + 3 H2O = sulfite + 3 NADPH + 4 H(+)</text>
        <dbReference type="Rhea" id="RHEA:13801"/>
        <dbReference type="ChEBI" id="CHEBI:15377"/>
        <dbReference type="ChEBI" id="CHEBI:15378"/>
        <dbReference type="ChEBI" id="CHEBI:17359"/>
        <dbReference type="ChEBI" id="CHEBI:29919"/>
        <dbReference type="ChEBI" id="CHEBI:57783"/>
        <dbReference type="ChEBI" id="CHEBI:58349"/>
        <dbReference type="EC" id="1.8.1.2"/>
    </reaction>
</comment>
<dbReference type="PRINTS" id="PR00397">
    <property type="entry name" value="SIROHAEM"/>
</dbReference>
<dbReference type="EC" id="1.8.1.2" evidence="5"/>
<evidence type="ECO:0000256" key="9">
    <source>
        <dbReference type="ARBA" id="ARBA00022723"/>
    </source>
</evidence>
<protein>
    <recommendedName>
        <fullName evidence="5">assimilatory sulfite reductase (NADPH)</fullName>
        <ecNumber evidence="5">1.8.1.2</ecNumber>
    </recommendedName>
</protein>
<dbReference type="Pfam" id="PF01077">
    <property type="entry name" value="NIR_SIR"/>
    <property type="match status" value="1"/>
</dbReference>
<evidence type="ECO:0000256" key="3">
    <source>
        <dbReference type="ARBA" id="ARBA00004774"/>
    </source>
</evidence>
<dbReference type="SUPFAM" id="SSF55124">
    <property type="entry name" value="Nitrite/Sulfite reductase N-terminal domain-like"/>
    <property type="match status" value="2"/>
</dbReference>
<dbReference type="Pfam" id="PF00258">
    <property type="entry name" value="Flavodoxin_1"/>
    <property type="match status" value="1"/>
</dbReference>
<comment type="similarity">
    <text evidence="4">Belongs to the nitrite and sulfite reductase 4Fe-4S domain family.</text>
</comment>
<dbReference type="PROSITE" id="PS50902">
    <property type="entry name" value="FLAVODOXIN_LIKE"/>
    <property type="match status" value="1"/>
</dbReference>
<evidence type="ECO:0000256" key="7">
    <source>
        <dbReference type="ARBA" id="ARBA00022605"/>
    </source>
</evidence>
<dbReference type="InterPro" id="IPR009014">
    <property type="entry name" value="Transketo_C/PFOR_II"/>
</dbReference>
<dbReference type="SUPFAM" id="SSF52218">
    <property type="entry name" value="Flavoproteins"/>
    <property type="match status" value="1"/>
</dbReference>
<keyword evidence="9" id="KW-0479">Metal-binding</keyword>
<dbReference type="Proteomes" id="UP000284706">
    <property type="component" value="Unassembled WGS sequence"/>
</dbReference>
<evidence type="ECO:0000256" key="16">
    <source>
        <dbReference type="SAM" id="MobiDB-lite"/>
    </source>
</evidence>
<dbReference type="FunFam" id="3.30.413.10:FF:000004">
    <property type="entry name" value="Sulfite reductase [NADPH] hemoprotein beta-component"/>
    <property type="match status" value="1"/>
</dbReference>
<dbReference type="SUPFAM" id="SSF52518">
    <property type="entry name" value="Thiamin diphosphate-binding fold (THDP-binding)"/>
    <property type="match status" value="1"/>
</dbReference>
<evidence type="ECO:0000256" key="5">
    <source>
        <dbReference type="ARBA" id="ARBA00012604"/>
    </source>
</evidence>
<dbReference type="GO" id="GO:0009337">
    <property type="term" value="C:sulfite reductase complex (NADPH)"/>
    <property type="evidence" value="ECO:0007669"/>
    <property type="project" value="InterPro"/>
</dbReference>
<dbReference type="GO" id="GO:0010181">
    <property type="term" value="F:FMN binding"/>
    <property type="evidence" value="ECO:0007669"/>
    <property type="project" value="InterPro"/>
</dbReference>
<accession>A0A409YTU5</accession>
<dbReference type="InterPro" id="IPR005117">
    <property type="entry name" value="NiRdtase/SiRdtase_haem-b_fer"/>
</dbReference>
<dbReference type="FunFam" id="3.30.413.10:FF:000003">
    <property type="entry name" value="Sulfite reductase [NADPH] hemoprotein beta-component"/>
    <property type="match status" value="1"/>
</dbReference>
<dbReference type="FunCoup" id="A0A409YTU5">
    <property type="interactions" value="21"/>
</dbReference>